<evidence type="ECO:0000259" key="2">
    <source>
        <dbReference type="PROSITE" id="PS50234"/>
    </source>
</evidence>
<evidence type="ECO:0000313" key="4">
    <source>
        <dbReference type="Proteomes" id="UP000308828"/>
    </source>
</evidence>
<dbReference type="InterPro" id="IPR002035">
    <property type="entry name" value="VWF_A"/>
</dbReference>
<dbReference type="InterPro" id="IPR036465">
    <property type="entry name" value="vWFA_dom_sf"/>
</dbReference>
<name>A0A4S8P1R2_9HYPH</name>
<gene>
    <name evidence="3" type="ORF">FAA97_16215</name>
</gene>
<dbReference type="PROSITE" id="PS50234">
    <property type="entry name" value="VWFA"/>
    <property type="match status" value="1"/>
</dbReference>
<dbReference type="Proteomes" id="UP000308828">
    <property type="component" value="Unassembled WGS sequence"/>
</dbReference>
<dbReference type="SUPFAM" id="SSF53300">
    <property type="entry name" value="vWA-like"/>
    <property type="match status" value="1"/>
</dbReference>
<dbReference type="Gene3D" id="3.40.50.410">
    <property type="entry name" value="von Willebrand factor, type A domain"/>
    <property type="match status" value="1"/>
</dbReference>
<proteinExistence type="predicted"/>
<comment type="caution">
    <text evidence="3">The sequence shown here is derived from an EMBL/GenBank/DDBJ whole genome shotgun (WGS) entry which is preliminary data.</text>
</comment>
<dbReference type="InterPro" id="IPR028087">
    <property type="entry name" value="Tad_N"/>
</dbReference>
<dbReference type="Pfam" id="PF00092">
    <property type="entry name" value="VWA"/>
    <property type="match status" value="1"/>
</dbReference>
<feature type="transmembrane region" description="Helical" evidence="1">
    <location>
        <begin position="26"/>
        <end position="45"/>
    </location>
</feature>
<keyword evidence="1" id="KW-1133">Transmembrane helix</keyword>
<dbReference type="Pfam" id="PF13400">
    <property type="entry name" value="Tad"/>
    <property type="match status" value="1"/>
</dbReference>
<evidence type="ECO:0000313" key="3">
    <source>
        <dbReference type="EMBL" id="THV21554.1"/>
    </source>
</evidence>
<keyword evidence="4" id="KW-1185">Reference proteome</keyword>
<dbReference type="AlphaFoldDB" id="A0A4S8P1R2"/>
<dbReference type="OrthoDB" id="7522752at2"/>
<reference evidence="3 4" key="1">
    <citation type="submission" date="2019-04" db="EMBL/GenBank/DDBJ databases">
        <title>Genome sequence of strain shin9-1.</title>
        <authorList>
            <person name="Gao J."/>
            <person name="Sun J."/>
        </authorList>
    </citation>
    <scope>NUCLEOTIDE SEQUENCE [LARGE SCALE GENOMIC DNA]</scope>
    <source>
        <strain evidence="4">shin9-1</strain>
    </source>
</reference>
<accession>A0A4S8P1R2</accession>
<dbReference type="SMART" id="SM00327">
    <property type="entry name" value="VWA"/>
    <property type="match status" value="1"/>
</dbReference>
<dbReference type="EMBL" id="STGV01000005">
    <property type="protein sequence ID" value="THV21554.1"/>
    <property type="molecule type" value="Genomic_DNA"/>
</dbReference>
<keyword evidence="1" id="KW-0812">Transmembrane</keyword>
<organism evidence="3 4">
    <name type="scientific">Peteryoungia ipomoeae</name>
    <dbReference type="NCBI Taxonomy" id="1210932"/>
    <lineage>
        <taxon>Bacteria</taxon>
        <taxon>Pseudomonadati</taxon>
        <taxon>Pseudomonadota</taxon>
        <taxon>Alphaproteobacteria</taxon>
        <taxon>Hyphomicrobiales</taxon>
        <taxon>Rhizobiaceae</taxon>
        <taxon>Peteryoungia</taxon>
    </lineage>
</organism>
<protein>
    <submittedName>
        <fullName evidence="3">VWA domain-containing protein</fullName>
    </submittedName>
</protein>
<evidence type="ECO:0000256" key="1">
    <source>
        <dbReference type="SAM" id="Phobius"/>
    </source>
</evidence>
<keyword evidence="1" id="KW-0472">Membrane</keyword>
<sequence>MDKMTGRKTDKRFSFRRLIEDRGGNFAMMTAILLPVTLGTVGVAMDYNNLIQVKSALQDAADSAALAAASAMAHKGMSDTEAMELAKNFYAAQYKNLRGTADAVPGQEDEFAMDLGKNAVASVNKVSGKNLDEYDVTVKGTVDVPTNAFTSLLGFKSVKVSVVSTAKSQKEEKSALSMYLVLDESGSMAFATNTILSATKACKNYYSTNWGNKDKVKASTPCFVTKMSALKTAAGVMFSTLEAEAVKGTFVRLGAASYNAGQMGKTDIGPGTATASKYVTALPVEPSGGTDALAALDTAIKAIMDKKEADEHEKNGVSQFSRYIVLMTDGEMTGNSASWNSTIDNNVRKKCAEAKKADIRIFTVAFMAPQRGKDLLEACASSLTDAKTPDDMSGLVSAFQDIAKEATKATTRLVN</sequence>
<feature type="domain" description="VWFA" evidence="2">
    <location>
        <begin position="177"/>
        <end position="402"/>
    </location>
</feature>